<organism evidence="1 2">
    <name type="scientific">Eleusine coracana subsp. coracana</name>
    <dbReference type="NCBI Taxonomy" id="191504"/>
    <lineage>
        <taxon>Eukaryota</taxon>
        <taxon>Viridiplantae</taxon>
        <taxon>Streptophyta</taxon>
        <taxon>Embryophyta</taxon>
        <taxon>Tracheophyta</taxon>
        <taxon>Spermatophyta</taxon>
        <taxon>Magnoliopsida</taxon>
        <taxon>Liliopsida</taxon>
        <taxon>Poales</taxon>
        <taxon>Poaceae</taxon>
        <taxon>PACMAD clade</taxon>
        <taxon>Chloridoideae</taxon>
        <taxon>Cynodonteae</taxon>
        <taxon>Eleusininae</taxon>
        <taxon>Eleusine</taxon>
    </lineage>
</organism>
<dbReference type="PANTHER" id="PTHR33207">
    <property type="entry name" value="F-BOX DOMAIN CONTAINING PROTEIN-RELATED"/>
    <property type="match status" value="1"/>
</dbReference>
<dbReference type="EMBL" id="BQKI01000004">
    <property type="protein sequence ID" value="GJM93979.1"/>
    <property type="molecule type" value="Genomic_DNA"/>
</dbReference>
<keyword evidence="2" id="KW-1185">Reference proteome</keyword>
<dbReference type="Proteomes" id="UP001054889">
    <property type="component" value="Unassembled WGS sequence"/>
</dbReference>
<protein>
    <submittedName>
        <fullName evidence="1">Uncharacterized protein</fullName>
    </submittedName>
</protein>
<gene>
    <name evidence="1" type="primary">ga10585</name>
    <name evidence="1" type="ORF">PR202_ga10585</name>
</gene>
<comment type="caution">
    <text evidence="1">The sequence shown here is derived from an EMBL/GenBank/DDBJ whole genome shotgun (WGS) entry which is preliminary data.</text>
</comment>
<accession>A0AAV5C733</accession>
<name>A0AAV5C733_ELECO</name>
<proteinExistence type="predicted"/>
<reference evidence="1" key="1">
    <citation type="journal article" date="2018" name="DNA Res.">
        <title>Multiple hybrid de novo genome assembly of finger millet, an orphan allotetraploid crop.</title>
        <authorList>
            <person name="Hatakeyama M."/>
            <person name="Aluri S."/>
            <person name="Balachadran M.T."/>
            <person name="Sivarajan S.R."/>
            <person name="Patrignani A."/>
            <person name="Gruter S."/>
            <person name="Poveda L."/>
            <person name="Shimizu-Inatsugi R."/>
            <person name="Baeten J."/>
            <person name="Francoijs K.J."/>
            <person name="Nataraja K.N."/>
            <person name="Reddy Y.A.N."/>
            <person name="Phadnis S."/>
            <person name="Ravikumar R.L."/>
            <person name="Schlapbach R."/>
            <person name="Sreeman S.M."/>
            <person name="Shimizu K.K."/>
        </authorList>
    </citation>
    <scope>NUCLEOTIDE SEQUENCE</scope>
</reference>
<reference evidence="1" key="2">
    <citation type="submission" date="2021-12" db="EMBL/GenBank/DDBJ databases">
        <title>Resequencing data analysis of finger millet.</title>
        <authorList>
            <person name="Hatakeyama M."/>
            <person name="Aluri S."/>
            <person name="Balachadran M.T."/>
            <person name="Sivarajan S.R."/>
            <person name="Poveda L."/>
            <person name="Shimizu-Inatsugi R."/>
            <person name="Schlapbach R."/>
            <person name="Sreeman S.M."/>
            <person name="Shimizu K.K."/>
        </authorList>
    </citation>
    <scope>NUCLEOTIDE SEQUENCE</scope>
</reference>
<evidence type="ECO:0000313" key="1">
    <source>
        <dbReference type="EMBL" id="GJM93979.1"/>
    </source>
</evidence>
<evidence type="ECO:0000313" key="2">
    <source>
        <dbReference type="Proteomes" id="UP001054889"/>
    </source>
</evidence>
<sequence length="261" mass="29262">MRRLRRAVAKVMTAGDPGGSAAMPSWFAKEEGEASLCLRTQGKPHETEDVMTEISSGGGIDGNRDFGGVVEAGSDTGDVHVRKLEMRVRMLEAEIQKMKKEHFLLQPRKKISVKIISVVIDKHDISEISIILPSAFRRRFRELHPAPLLGLFFETPSVILDPTLPAFPSFVPVRRRDRDLTAAVRHGDFFLTSLQGYPDMAQSWDILDCRGGYALVMNGDQATLAVVNSLARRSEWFFDLRHGDILEDSHGFTVRHNPRLI</sequence>
<dbReference type="AlphaFoldDB" id="A0AAV5C733"/>